<dbReference type="STRING" id="177413.SAMN05660859_0002"/>
<protein>
    <submittedName>
        <fullName evidence="1">Uncharacterized protein</fullName>
    </submittedName>
</protein>
<evidence type="ECO:0000313" key="2">
    <source>
        <dbReference type="Proteomes" id="UP000198889"/>
    </source>
</evidence>
<keyword evidence="2" id="KW-1185">Reference proteome</keyword>
<dbReference type="RefSeq" id="WP_091443973.1">
    <property type="nucleotide sequence ID" value="NZ_FMTP01000010.1"/>
</dbReference>
<name>A0A1G4UQU8_9HYPH</name>
<reference evidence="2" key="1">
    <citation type="submission" date="2016-10" db="EMBL/GenBank/DDBJ databases">
        <authorList>
            <person name="Varghese N."/>
            <person name="Submissions S."/>
        </authorList>
    </citation>
    <scope>NUCLEOTIDE SEQUENCE [LARGE SCALE GENOMIC DNA]</scope>
    <source>
        <strain evidence="2">CGMCC 1.1761</strain>
    </source>
</reference>
<organism evidence="1 2">
    <name type="scientific">Ancylobacter rudongensis</name>
    <dbReference type="NCBI Taxonomy" id="177413"/>
    <lineage>
        <taxon>Bacteria</taxon>
        <taxon>Pseudomonadati</taxon>
        <taxon>Pseudomonadota</taxon>
        <taxon>Alphaproteobacteria</taxon>
        <taxon>Hyphomicrobiales</taxon>
        <taxon>Xanthobacteraceae</taxon>
        <taxon>Ancylobacter</taxon>
    </lineage>
</organism>
<dbReference type="Proteomes" id="UP000198889">
    <property type="component" value="Unassembled WGS sequence"/>
</dbReference>
<dbReference type="EMBL" id="FMTP01000010">
    <property type="protein sequence ID" value="SCW95345.1"/>
    <property type="molecule type" value="Genomic_DNA"/>
</dbReference>
<proteinExistence type="predicted"/>
<evidence type="ECO:0000313" key="1">
    <source>
        <dbReference type="EMBL" id="SCW95345.1"/>
    </source>
</evidence>
<sequence length="72" mass="7892">MNAYYVLNGHTLGYINPAQPNVFGILHASVLRGSTFGRLDWFTITAPGVDRLEPATLADFDAFRVCPKGHLS</sequence>
<gene>
    <name evidence="1" type="ORF">SAMN05660859_0002</name>
</gene>
<dbReference type="AlphaFoldDB" id="A0A1G4UQU8"/>
<accession>A0A1G4UQU8</accession>